<dbReference type="PRINTS" id="PR00146">
    <property type="entry name" value="DHPICSNTHASE"/>
</dbReference>
<dbReference type="AlphaFoldDB" id="A0A2M8Q698"/>
<dbReference type="InterPro" id="IPR002220">
    <property type="entry name" value="DapA-like"/>
</dbReference>
<dbReference type="Proteomes" id="UP000230790">
    <property type="component" value="Unassembled WGS sequence"/>
</dbReference>
<dbReference type="EMBL" id="PGTN01001210">
    <property type="protein sequence ID" value="PJF45323.1"/>
    <property type="molecule type" value="Genomic_DNA"/>
</dbReference>
<dbReference type="Gene3D" id="3.20.20.70">
    <property type="entry name" value="Aldolase class I"/>
    <property type="match status" value="1"/>
</dbReference>
<dbReference type="CDD" id="cd00408">
    <property type="entry name" value="DHDPS-like"/>
    <property type="match status" value="1"/>
</dbReference>
<evidence type="ECO:0000256" key="1">
    <source>
        <dbReference type="ARBA" id="ARBA00007592"/>
    </source>
</evidence>
<organism evidence="3 4">
    <name type="scientific">Candidatus Thermofonsia Clade 3 bacterium</name>
    <dbReference type="NCBI Taxonomy" id="2364212"/>
    <lineage>
        <taxon>Bacteria</taxon>
        <taxon>Bacillati</taxon>
        <taxon>Chloroflexota</taxon>
        <taxon>Candidatus Thermofontia</taxon>
        <taxon>Candidatus Thermofonsia Clade 3</taxon>
    </lineage>
</organism>
<keyword evidence="2" id="KW-0456">Lyase</keyword>
<name>A0A2M8Q698_9CHLR</name>
<reference evidence="3 4" key="1">
    <citation type="submission" date="2017-11" db="EMBL/GenBank/DDBJ databases">
        <title>Evolution of Phototrophy in the Chloroflexi Phylum Driven by Horizontal Gene Transfer.</title>
        <authorList>
            <person name="Ward L.M."/>
            <person name="Hemp J."/>
            <person name="Shih P.M."/>
            <person name="Mcglynn S.E."/>
            <person name="Fischer W."/>
        </authorList>
    </citation>
    <scope>NUCLEOTIDE SEQUENCE [LARGE SCALE GENOMIC DNA]</scope>
    <source>
        <strain evidence="3">JP3_7</strain>
    </source>
</reference>
<sequence>LNTGERKALCEATVAAVAGRCPVIAQTGAITTAESIELTLHARSAGASAAALIAPYYYAHSAEALFRHFAAVAEASADFPLYLYNFPAVSNNWLRVDLVRRLVER</sequence>
<dbReference type="InterPro" id="IPR013785">
    <property type="entry name" value="Aldolase_TIM"/>
</dbReference>
<gene>
    <name evidence="3" type="ORF">CUN48_19470</name>
</gene>
<dbReference type="Pfam" id="PF00701">
    <property type="entry name" value="DHDPS"/>
    <property type="match status" value="1"/>
</dbReference>
<evidence type="ECO:0000256" key="2">
    <source>
        <dbReference type="ARBA" id="ARBA00023239"/>
    </source>
</evidence>
<proteinExistence type="inferred from homology"/>
<dbReference type="GO" id="GO:0008840">
    <property type="term" value="F:4-hydroxy-tetrahydrodipicolinate synthase activity"/>
    <property type="evidence" value="ECO:0007669"/>
    <property type="project" value="TreeGrafter"/>
</dbReference>
<evidence type="ECO:0008006" key="5">
    <source>
        <dbReference type="Google" id="ProtNLM"/>
    </source>
</evidence>
<accession>A0A2M8Q698</accession>
<evidence type="ECO:0000313" key="3">
    <source>
        <dbReference type="EMBL" id="PJF45323.1"/>
    </source>
</evidence>
<evidence type="ECO:0000313" key="4">
    <source>
        <dbReference type="Proteomes" id="UP000230790"/>
    </source>
</evidence>
<protein>
    <recommendedName>
        <fullName evidence="5">Dihydrodipicolinate synthase family protein</fullName>
    </recommendedName>
</protein>
<dbReference type="PANTHER" id="PTHR12128">
    <property type="entry name" value="DIHYDRODIPICOLINATE SYNTHASE"/>
    <property type="match status" value="1"/>
</dbReference>
<dbReference type="SUPFAM" id="SSF51569">
    <property type="entry name" value="Aldolase"/>
    <property type="match status" value="1"/>
</dbReference>
<comment type="caution">
    <text evidence="3">The sequence shown here is derived from an EMBL/GenBank/DDBJ whole genome shotgun (WGS) entry which is preliminary data.</text>
</comment>
<comment type="similarity">
    <text evidence="1">Belongs to the DapA family.</text>
</comment>
<feature type="non-terminal residue" evidence="3">
    <location>
        <position position="105"/>
    </location>
</feature>
<dbReference type="PANTHER" id="PTHR12128:SF66">
    <property type="entry name" value="4-HYDROXY-2-OXOGLUTARATE ALDOLASE, MITOCHONDRIAL"/>
    <property type="match status" value="1"/>
</dbReference>
<feature type="non-terminal residue" evidence="3">
    <location>
        <position position="1"/>
    </location>
</feature>